<dbReference type="EMBL" id="CP074694">
    <property type="protein sequence ID" value="QVL34135.1"/>
    <property type="molecule type" value="Genomic_DNA"/>
</dbReference>
<reference evidence="1" key="1">
    <citation type="submission" date="2021-05" db="EMBL/GenBank/DDBJ databases">
        <title>Complete genome sequence of the cellulolytic planctomycete Telmatocola sphagniphila SP2T and characterization of the first cellulase from planctomycetes.</title>
        <authorList>
            <person name="Rakitin A.L."/>
            <person name="Beletsky A.V."/>
            <person name="Naumoff D.G."/>
            <person name="Kulichevskaya I.S."/>
            <person name="Mardanov A.V."/>
            <person name="Ravin N.V."/>
            <person name="Dedysh S.N."/>
        </authorList>
    </citation>
    <scope>NUCLEOTIDE SEQUENCE</scope>
    <source>
        <strain evidence="1">SP2T</strain>
    </source>
</reference>
<gene>
    <name evidence="1" type="ORF">KIH39_09570</name>
</gene>
<accession>A0A8E6EWM5</accession>
<protein>
    <submittedName>
        <fullName evidence="1">C40 family peptidase</fullName>
    </submittedName>
</protein>
<keyword evidence="2" id="KW-1185">Reference proteome</keyword>
<dbReference type="Gene3D" id="3.90.1720.10">
    <property type="entry name" value="endopeptidase domain like (from Nostoc punctiforme)"/>
    <property type="match status" value="1"/>
</dbReference>
<name>A0A8E6EWM5_9BACT</name>
<proteinExistence type="predicted"/>
<evidence type="ECO:0000313" key="2">
    <source>
        <dbReference type="Proteomes" id="UP000676194"/>
    </source>
</evidence>
<evidence type="ECO:0000313" key="1">
    <source>
        <dbReference type="EMBL" id="QVL34135.1"/>
    </source>
</evidence>
<dbReference type="Proteomes" id="UP000676194">
    <property type="component" value="Chromosome"/>
</dbReference>
<sequence>MKWKDPPKAYCDCSGLINHLLMHTYSYTEDDLKNWTGSRRPTARRYHDLIDLGQSKNWKKIEKLENLKPGDLIAIKYLDAKEGDNTGHVMLVDAKPKLLNTPAETIAGAAKQWEVPVIDSTMSPHGKKDSRYDKNEKHTGVGQGTFRILTDDQGTIVGYTWSLDSSKTIYKQNVHHMLFGRLER</sequence>
<dbReference type="AlphaFoldDB" id="A0A8E6EWM5"/>
<dbReference type="KEGG" id="tsph:KIH39_09570"/>
<organism evidence="1 2">
    <name type="scientific">Telmatocola sphagniphila</name>
    <dbReference type="NCBI Taxonomy" id="1123043"/>
    <lineage>
        <taxon>Bacteria</taxon>
        <taxon>Pseudomonadati</taxon>
        <taxon>Planctomycetota</taxon>
        <taxon>Planctomycetia</taxon>
        <taxon>Gemmatales</taxon>
        <taxon>Gemmataceae</taxon>
    </lineage>
</organism>
<dbReference type="RefSeq" id="WP_213499108.1">
    <property type="nucleotide sequence ID" value="NZ_CP074694.1"/>
</dbReference>